<keyword evidence="2" id="KW-0175">Coiled coil</keyword>
<accession>A0A2S7TY84</accession>
<organism evidence="4 5">
    <name type="scientific">Rubritalea profundi</name>
    <dbReference type="NCBI Taxonomy" id="1658618"/>
    <lineage>
        <taxon>Bacteria</taxon>
        <taxon>Pseudomonadati</taxon>
        <taxon>Verrucomicrobiota</taxon>
        <taxon>Verrucomicrobiia</taxon>
        <taxon>Verrucomicrobiales</taxon>
        <taxon>Rubritaleaceae</taxon>
        <taxon>Rubritalea</taxon>
    </lineage>
</organism>
<protein>
    <recommendedName>
        <fullName evidence="6">PspA/IM30 family protein</fullName>
    </recommendedName>
</protein>
<evidence type="ECO:0008006" key="6">
    <source>
        <dbReference type="Google" id="ProtNLM"/>
    </source>
</evidence>
<gene>
    <name evidence="4" type="ORF">BSZ32_03860</name>
</gene>
<dbReference type="OrthoDB" id="9779630at2"/>
<name>A0A2S7TY84_9BACT</name>
<evidence type="ECO:0000256" key="1">
    <source>
        <dbReference type="ARBA" id="ARBA00043985"/>
    </source>
</evidence>
<dbReference type="AlphaFoldDB" id="A0A2S7TY84"/>
<dbReference type="Pfam" id="PF04012">
    <property type="entry name" value="PspA_IM30"/>
    <property type="match status" value="1"/>
</dbReference>
<comment type="similarity">
    <text evidence="1">Belongs to the PspA/Vipp/IM30 family.</text>
</comment>
<evidence type="ECO:0000313" key="5">
    <source>
        <dbReference type="Proteomes" id="UP000239907"/>
    </source>
</evidence>
<dbReference type="EMBL" id="MQWA01000001">
    <property type="protein sequence ID" value="PQJ27719.1"/>
    <property type="molecule type" value="Genomic_DNA"/>
</dbReference>
<evidence type="ECO:0000256" key="2">
    <source>
        <dbReference type="SAM" id="Coils"/>
    </source>
</evidence>
<dbReference type="RefSeq" id="WP_105042209.1">
    <property type="nucleotide sequence ID" value="NZ_MQWA01000001.1"/>
</dbReference>
<dbReference type="InterPro" id="IPR007157">
    <property type="entry name" value="PspA_VIPP1"/>
</dbReference>
<reference evidence="4 5" key="1">
    <citation type="submission" date="2016-12" db="EMBL/GenBank/DDBJ databases">
        <title>Study of bacterial adaptation to deep sea.</title>
        <authorList>
            <person name="Song J."/>
            <person name="Yoshizawa S."/>
            <person name="Kogure K."/>
        </authorList>
    </citation>
    <scope>NUCLEOTIDE SEQUENCE [LARGE SCALE GENOMIC DNA]</scope>
    <source>
        <strain evidence="4 5">SAORIC-165</strain>
    </source>
</reference>
<feature type="coiled-coil region" evidence="2">
    <location>
        <begin position="101"/>
        <end position="153"/>
    </location>
</feature>
<feature type="region of interest" description="Disordered" evidence="3">
    <location>
        <begin position="222"/>
        <end position="255"/>
    </location>
</feature>
<dbReference type="Proteomes" id="UP000239907">
    <property type="component" value="Unassembled WGS sequence"/>
</dbReference>
<keyword evidence="5" id="KW-1185">Reference proteome</keyword>
<feature type="compositionally biased region" description="Polar residues" evidence="3">
    <location>
        <begin position="231"/>
        <end position="247"/>
    </location>
</feature>
<comment type="caution">
    <text evidence="4">The sequence shown here is derived from an EMBL/GenBank/DDBJ whole genome shotgun (WGS) entry which is preliminary data.</text>
</comment>
<evidence type="ECO:0000256" key="3">
    <source>
        <dbReference type="SAM" id="MobiDB-lite"/>
    </source>
</evidence>
<sequence length="255" mass="28112">MFKRIGNLIKGFIGLFVGGLEKRSPEALLDVEKENLRKQIAQFNQGLATHAGLVEKLISQVKKLDREENDLRSKTSAHLKAGNHQLAGDFALKLKKVDASHDEVKDQLVDAEKHYKELLRARDVSVKEARDKIQELRRGIDDMKVKKAMAELNEMASGMISEIGGSGDNLNRLEEIVEEERTKAAGRARVAKDSMDLSDINMKQEEQDALAEMALADFAAAEGIEIEKTDNQAPPKSDSQSTSSQGTMGPGVSEQ</sequence>
<proteinExistence type="inferred from homology"/>
<evidence type="ECO:0000313" key="4">
    <source>
        <dbReference type="EMBL" id="PQJ27719.1"/>
    </source>
</evidence>